<evidence type="ECO:0000256" key="8">
    <source>
        <dbReference type="SAM" id="Phobius"/>
    </source>
</evidence>
<evidence type="ECO:0000313" key="12">
    <source>
        <dbReference type="Proteomes" id="UP000179920"/>
    </source>
</evidence>
<dbReference type="InterPro" id="IPR004841">
    <property type="entry name" value="AA-permease/SLC12A_dom"/>
</dbReference>
<feature type="transmembrane region" description="Helical" evidence="8">
    <location>
        <begin position="82"/>
        <end position="101"/>
    </location>
</feature>
<name>A0A1K0HE28_9BASI</name>
<gene>
    <name evidence="11" type="ORF">UBRO2_05359</name>
    <name evidence="10" type="ORF">UBRO_05172</name>
</gene>
<keyword evidence="5 8" id="KW-1133">Transmembrane helix</keyword>
<evidence type="ECO:0000256" key="4">
    <source>
        <dbReference type="ARBA" id="ARBA00022970"/>
    </source>
</evidence>
<dbReference type="PIRSF" id="PIRSF006060">
    <property type="entry name" value="AA_transporter"/>
    <property type="match status" value="1"/>
</dbReference>
<dbReference type="OrthoDB" id="10062876at2759"/>
<dbReference type="GO" id="GO:0016020">
    <property type="term" value="C:membrane"/>
    <property type="evidence" value="ECO:0007669"/>
    <property type="project" value="UniProtKB-SubCell"/>
</dbReference>
<evidence type="ECO:0000256" key="7">
    <source>
        <dbReference type="SAM" id="MobiDB-lite"/>
    </source>
</evidence>
<feature type="transmembrane region" description="Helical" evidence="8">
    <location>
        <begin position="435"/>
        <end position="461"/>
    </location>
</feature>
<dbReference type="EMBL" id="ULHB01000161">
    <property type="protein sequence ID" value="SYW83923.1"/>
    <property type="molecule type" value="Genomic_DNA"/>
</dbReference>
<feature type="transmembrane region" description="Helical" evidence="8">
    <location>
        <begin position="188"/>
        <end position="210"/>
    </location>
</feature>
<evidence type="ECO:0000313" key="11">
    <source>
        <dbReference type="EMBL" id="SYW83923.1"/>
    </source>
</evidence>
<dbReference type="AlphaFoldDB" id="A0A1K0HE28"/>
<dbReference type="EMBL" id="LT558124">
    <property type="protein sequence ID" value="SAM82588.1"/>
    <property type="molecule type" value="Genomic_DNA"/>
</dbReference>
<dbReference type="GO" id="GO:0015171">
    <property type="term" value="F:amino acid transmembrane transporter activity"/>
    <property type="evidence" value="ECO:0007669"/>
    <property type="project" value="TreeGrafter"/>
</dbReference>
<reference evidence="11" key="3">
    <citation type="submission" date="2018-08" db="EMBL/GenBank/DDBJ databases">
        <authorList>
            <person name="Guldener U."/>
        </authorList>
    </citation>
    <scope>NUCLEOTIDE SEQUENCE</scope>
    <source>
        <strain evidence="11">UB2</strain>
    </source>
</reference>
<feature type="transmembrane region" description="Helical" evidence="8">
    <location>
        <begin position="363"/>
        <end position="383"/>
    </location>
</feature>
<feature type="transmembrane region" description="Helical" evidence="8">
    <location>
        <begin position="409"/>
        <end position="429"/>
    </location>
</feature>
<evidence type="ECO:0000256" key="6">
    <source>
        <dbReference type="ARBA" id="ARBA00023136"/>
    </source>
</evidence>
<accession>A0A1K0HE28</accession>
<evidence type="ECO:0000313" key="13">
    <source>
        <dbReference type="Proteomes" id="UP000658997"/>
    </source>
</evidence>
<evidence type="ECO:0000259" key="9">
    <source>
        <dbReference type="Pfam" id="PF00324"/>
    </source>
</evidence>
<feature type="region of interest" description="Disordered" evidence="7">
    <location>
        <begin position="27"/>
        <end position="58"/>
    </location>
</feature>
<dbReference type="InterPro" id="IPR004840">
    <property type="entry name" value="Amino_acid_permease_CS"/>
</dbReference>
<protein>
    <submittedName>
        <fullName evidence="10">Probable general amino acid permease</fullName>
    </submittedName>
</protein>
<dbReference type="Proteomes" id="UP000179920">
    <property type="component" value="Chromosome VIII"/>
</dbReference>
<dbReference type="Pfam" id="PF00324">
    <property type="entry name" value="AA_permease"/>
    <property type="match status" value="1"/>
</dbReference>
<organism evidence="10 12">
    <name type="scientific">Ustilago bromivora</name>
    <dbReference type="NCBI Taxonomy" id="307758"/>
    <lineage>
        <taxon>Eukaryota</taxon>
        <taxon>Fungi</taxon>
        <taxon>Dikarya</taxon>
        <taxon>Basidiomycota</taxon>
        <taxon>Ustilaginomycotina</taxon>
        <taxon>Ustilaginomycetes</taxon>
        <taxon>Ustilaginales</taxon>
        <taxon>Ustilaginaceae</taxon>
        <taxon>Ustilago</taxon>
    </lineage>
</organism>
<evidence type="ECO:0000256" key="3">
    <source>
        <dbReference type="ARBA" id="ARBA00022692"/>
    </source>
</evidence>
<keyword evidence="2" id="KW-0813">Transport</keyword>
<keyword evidence="4" id="KW-0029">Amino-acid transport</keyword>
<feature type="transmembrane region" description="Helical" evidence="8">
    <location>
        <begin position="161"/>
        <end position="182"/>
    </location>
</feature>
<feature type="domain" description="Amino acid permease/ SLC12A" evidence="9">
    <location>
        <begin position="79"/>
        <end position="541"/>
    </location>
</feature>
<feature type="compositionally biased region" description="Polar residues" evidence="7">
    <location>
        <begin position="40"/>
        <end position="56"/>
    </location>
</feature>
<dbReference type="Proteomes" id="UP000658997">
    <property type="component" value="Unassembled WGS sequence"/>
</dbReference>
<evidence type="ECO:0000313" key="10">
    <source>
        <dbReference type="EMBL" id="SAM82588.1"/>
    </source>
</evidence>
<dbReference type="InterPro" id="IPR050524">
    <property type="entry name" value="APC_YAT"/>
</dbReference>
<dbReference type="PROSITE" id="PS00218">
    <property type="entry name" value="AMINO_ACID_PERMEASE_1"/>
    <property type="match status" value="1"/>
</dbReference>
<feature type="transmembrane region" description="Helical" evidence="8">
    <location>
        <begin position="270"/>
        <end position="291"/>
    </location>
</feature>
<keyword evidence="3 8" id="KW-0812">Transmembrane</keyword>
<keyword evidence="13" id="KW-1185">Reference proteome</keyword>
<reference evidence="10" key="1">
    <citation type="submission" date="2016-04" db="EMBL/GenBank/DDBJ databases">
        <authorList>
            <person name="Evans L.H."/>
            <person name="Alamgir A."/>
            <person name="Owens N."/>
            <person name="Weber N.D."/>
            <person name="Virtaneva K."/>
            <person name="Barbian K."/>
            <person name="Babar A."/>
            <person name="Rosenke K."/>
        </authorList>
    </citation>
    <scope>NUCLEOTIDE SEQUENCE</scope>
    <source>
        <strain evidence="10">UB2112</strain>
    </source>
</reference>
<feature type="transmembrane region" description="Helical" evidence="8">
    <location>
        <begin position="481"/>
        <end position="502"/>
    </location>
</feature>
<dbReference type="PANTHER" id="PTHR43341">
    <property type="entry name" value="AMINO ACID PERMEASE"/>
    <property type="match status" value="1"/>
</dbReference>
<dbReference type="Gene3D" id="1.20.1740.10">
    <property type="entry name" value="Amino acid/polyamine transporter I"/>
    <property type="match status" value="1"/>
</dbReference>
<evidence type="ECO:0000256" key="2">
    <source>
        <dbReference type="ARBA" id="ARBA00022448"/>
    </source>
</evidence>
<dbReference type="FunFam" id="1.20.1740.10:FF:000006">
    <property type="entry name" value="General amino acid permease"/>
    <property type="match status" value="1"/>
</dbReference>
<evidence type="ECO:0000256" key="5">
    <source>
        <dbReference type="ARBA" id="ARBA00022989"/>
    </source>
</evidence>
<feature type="transmembrane region" description="Helical" evidence="8">
    <location>
        <begin position="107"/>
        <end position="128"/>
    </location>
</feature>
<proteinExistence type="predicted"/>
<dbReference type="PANTHER" id="PTHR43341:SF21">
    <property type="entry name" value="GENERAL AMINO ACID PERMEASE-RELATED"/>
    <property type="match status" value="1"/>
</dbReference>
<feature type="transmembrane region" description="Helical" evidence="8">
    <location>
        <begin position="222"/>
        <end position="240"/>
    </location>
</feature>
<evidence type="ECO:0000256" key="1">
    <source>
        <dbReference type="ARBA" id="ARBA00004141"/>
    </source>
</evidence>
<sequence>MSSAKQSFDNDAIASVPKSYPSTAATTAAATPCNEGDASKTASLSGGEQAKSTCNPSPFDIPAGQSGVGAVSRKLSSRHIQMIGIGGGIGTGLFVGSGIALANAGPVGVLLAYIITGMMIFGVMEGLAEMSSYLPVSGSFMHFASRFVDPSLGMALGWNYWWCYAIGWASELSAASAVIGYWNADINIAAWISIMMVAGAVLNFAGVNIYGESEVVTSTIKLMAFVALIIFGLVIDLGGGPTKDRLGFRYWKDPGAFNQYNAIQGSEGRFLGFFSALIQAAFTYIGTEVCVLTAAEAKSPSTQIPKAAGRVLYRILFFYILGIAIMGLVVPFNDTGLQNEGSYTGASPWVIAMQRAGIHTLPSIFNAVVLISAFSAGSSYIYVASRTLYAMSLDGQSPAIFSKVDRRGVPYAAVLFSWLLGALAFLGVSKGGGTVFSWLSALSAVAGLFAWGTSCVAYLRFRKACVLQGYDRNALPYRARLQPYASWFSIIMCGLVVIFSGWSTFLHFTASGFLTSYIGIPAFFVPWLGWKLWHKTKVVKLSEVDLDSGRLNPKDEAQKKVPTTQWGKFVAWLF</sequence>
<feature type="transmembrane region" description="Helical" evidence="8">
    <location>
        <begin position="508"/>
        <end position="530"/>
    </location>
</feature>
<comment type="subcellular location">
    <subcellularLocation>
        <location evidence="1">Membrane</location>
        <topology evidence="1">Multi-pass membrane protein</topology>
    </subcellularLocation>
</comment>
<keyword evidence="6 8" id="KW-0472">Membrane</keyword>
<feature type="transmembrane region" description="Helical" evidence="8">
    <location>
        <begin position="311"/>
        <end position="332"/>
    </location>
</feature>
<reference evidence="12" key="2">
    <citation type="submission" date="2016-04" db="EMBL/GenBank/DDBJ databases">
        <authorList>
            <person name="Guldener U."/>
            <person name="Guldener U."/>
        </authorList>
    </citation>
    <scope>NUCLEOTIDE SEQUENCE [LARGE SCALE GENOMIC DNA]</scope>
    <source>
        <strain evidence="12">UB2112</strain>
    </source>
</reference>